<comment type="caution">
    <text evidence="3">The sequence shown here is derived from an EMBL/GenBank/DDBJ whole genome shotgun (WGS) entry which is preliminary data.</text>
</comment>
<dbReference type="OrthoDB" id="8612340at2"/>
<evidence type="ECO:0000259" key="2">
    <source>
        <dbReference type="Pfam" id="PF08750"/>
    </source>
</evidence>
<feature type="domain" description="CNP1-like uncharacterised" evidence="2">
    <location>
        <begin position="40"/>
        <end position="174"/>
    </location>
</feature>
<dbReference type="AlphaFoldDB" id="A0A1X3DHX9"/>
<sequence length="202" mass="22634">MRFLLLPLLLAVSAVSTAAPRHDKDTLVNTRYQESEAEKAAREFKEADIGLPPFPDLQSGHWFDIYVGNTYDKKPKILLDSISIAPDTSVRYVLNIESKQGYDNLSAEGLFCADTTFSTKESKRSSFKIFGYGDTVNKRWITPRNAGWKPIGAILNSADPVRGVLYRAFCEDGKPGSAEVLRQRVMERSGKHSRSMTNLNKK</sequence>
<feature type="signal peptide" evidence="1">
    <location>
        <begin position="1"/>
        <end position="18"/>
    </location>
</feature>
<dbReference type="EMBL" id="MTAB01000012">
    <property type="protein sequence ID" value="OSI21282.1"/>
    <property type="molecule type" value="Genomic_DNA"/>
</dbReference>
<feature type="chain" id="PRO_5010868160" evidence="1">
    <location>
        <begin position="19"/>
        <end position="202"/>
    </location>
</feature>
<proteinExistence type="predicted"/>
<organism evidence="3 4">
    <name type="scientific">Neisseria dumasiana</name>
    <dbReference type="NCBI Taxonomy" id="1931275"/>
    <lineage>
        <taxon>Bacteria</taxon>
        <taxon>Pseudomonadati</taxon>
        <taxon>Pseudomonadota</taxon>
        <taxon>Betaproteobacteria</taxon>
        <taxon>Neisseriales</taxon>
        <taxon>Neisseriaceae</taxon>
        <taxon>Neisseria</taxon>
    </lineage>
</organism>
<gene>
    <name evidence="3" type="ORF">BV912_06650</name>
</gene>
<evidence type="ECO:0000313" key="4">
    <source>
        <dbReference type="Proteomes" id="UP000193303"/>
    </source>
</evidence>
<dbReference type="Proteomes" id="UP000193303">
    <property type="component" value="Unassembled WGS sequence"/>
</dbReference>
<dbReference type="RefSeq" id="WP_085359329.1">
    <property type="nucleotide sequence ID" value="NZ_MTAB01000012.1"/>
</dbReference>
<dbReference type="STRING" id="1931275.BV914_07285"/>
<dbReference type="InterPro" id="IPR014861">
    <property type="entry name" value="CNP1-like_dom"/>
</dbReference>
<evidence type="ECO:0000313" key="3">
    <source>
        <dbReference type="EMBL" id="OSI21282.1"/>
    </source>
</evidence>
<reference evidence="4" key="1">
    <citation type="submission" date="2017-01" db="EMBL/GenBank/DDBJ databases">
        <authorList>
            <person name="Mah S.A."/>
            <person name="Swanson W.J."/>
            <person name="Moy G.W."/>
            <person name="Vacquier V.D."/>
        </authorList>
    </citation>
    <scope>NUCLEOTIDE SEQUENCE [LARGE SCALE GENOMIC DNA]</scope>
    <source>
        <strain evidence="4">124861</strain>
    </source>
</reference>
<evidence type="ECO:0000256" key="1">
    <source>
        <dbReference type="SAM" id="SignalP"/>
    </source>
</evidence>
<dbReference type="Pfam" id="PF08750">
    <property type="entry name" value="CNP1"/>
    <property type="match status" value="1"/>
</dbReference>
<accession>A0A1X3DHX9</accession>
<protein>
    <submittedName>
        <fullName evidence="3">Cryptic protein cnp1</fullName>
    </submittedName>
</protein>
<name>A0A1X3DHX9_9NEIS</name>
<keyword evidence="1" id="KW-0732">Signal</keyword>